<evidence type="ECO:0000256" key="1">
    <source>
        <dbReference type="SAM" id="Phobius"/>
    </source>
</evidence>
<dbReference type="PANTHER" id="PTHR43344:SF14">
    <property type="entry name" value="HAD-IB FAMILY HYDROLASE"/>
    <property type="match status" value="1"/>
</dbReference>
<evidence type="ECO:0000313" key="2">
    <source>
        <dbReference type="EMBL" id="MBD2859390.1"/>
    </source>
</evidence>
<evidence type="ECO:0000313" key="3">
    <source>
        <dbReference type="Proteomes" id="UP000610558"/>
    </source>
</evidence>
<dbReference type="GO" id="GO:0000287">
    <property type="term" value="F:magnesium ion binding"/>
    <property type="evidence" value="ECO:0007669"/>
    <property type="project" value="TreeGrafter"/>
</dbReference>
<dbReference type="CDD" id="cd02612">
    <property type="entry name" value="HAD_PGPPase"/>
    <property type="match status" value="1"/>
</dbReference>
<sequence>MLKDERTVALFDFDGTLTSRDSLMPFLQFVVGKPRFLWGLVLMSPILVGYFAGVIRNDVAKARVLKYFLEGRTQKSLFMLGEIFARETVPELLRAEGMSKLRWHQEQGHTCILVSASLDLWLLPWSKFAGFDRLICSELEVVDGKVTGRLSGNNCFGAQKVERLRKEFSQLQHASKVYAYGDSQGDMPMLRLADEGFQWRSGSFHPISKFKQ</sequence>
<keyword evidence="1" id="KW-1133">Transmembrane helix</keyword>
<comment type="caution">
    <text evidence="2">The sequence shown here is derived from an EMBL/GenBank/DDBJ whole genome shotgun (WGS) entry which is preliminary data.</text>
</comment>
<keyword evidence="1" id="KW-0472">Membrane</keyword>
<gene>
    <name evidence="2" type="ORF">IB286_10275</name>
</gene>
<accession>A0A927C4Q2</accession>
<dbReference type="SUPFAM" id="SSF56784">
    <property type="entry name" value="HAD-like"/>
    <property type="match status" value="1"/>
</dbReference>
<dbReference type="AlphaFoldDB" id="A0A927C4Q2"/>
<dbReference type="Gene3D" id="3.40.50.1000">
    <property type="entry name" value="HAD superfamily/HAD-like"/>
    <property type="match status" value="1"/>
</dbReference>
<dbReference type="GO" id="GO:0005737">
    <property type="term" value="C:cytoplasm"/>
    <property type="evidence" value="ECO:0007669"/>
    <property type="project" value="TreeGrafter"/>
</dbReference>
<dbReference type="NCBIfam" id="TIGR01488">
    <property type="entry name" value="HAD-SF-IB"/>
    <property type="match status" value="1"/>
</dbReference>
<dbReference type="Proteomes" id="UP000610558">
    <property type="component" value="Unassembled WGS sequence"/>
</dbReference>
<dbReference type="RefSeq" id="WP_190765189.1">
    <property type="nucleotide sequence ID" value="NZ_JACXLD010000005.1"/>
</dbReference>
<reference evidence="2" key="1">
    <citation type="submission" date="2020-09" db="EMBL/GenBank/DDBJ databases">
        <authorList>
            <person name="Yoon J.-W."/>
        </authorList>
    </citation>
    <scope>NUCLEOTIDE SEQUENCE</scope>
    <source>
        <strain evidence="2">KMU-158</strain>
    </source>
</reference>
<name>A0A927C4Q2_9GAMM</name>
<dbReference type="InterPro" id="IPR006385">
    <property type="entry name" value="HAD_hydro_SerB1"/>
</dbReference>
<dbReference type="GO" id="GO:0006564">
    <property type="term" value="P:L-serine biosynthetic process"/>
    <property type="evidence" value="ECO:0007669"/>
    <property type="project" value="TreeGrafter"/>
</dbReference>
<keyword evidence="1" id="KW-0812">Transmembrane</keyword>
<dbReference type="PANTHER" id="PTHR43344">
    <property type="entry name" value="PHOSPHOSERINE PHOSPHATASE"/>
    <property type="match status" value="1"/>
</dbReference>
<dbReference type="InterPro" id="IPR036412">
    <property type="entry name" value="HAD-like_sf"/>
</dbReference>
<keyword evidence="2" id="KW-0378">Hydrolase</keyword>
<dbReference type="InterPro" id="IPR023214">
    <property type="entry name" value="HAD_sf"/>
</dbReference>
<dbReference type="InterPro" id="IPR050582">
    <property type="entry name" value="HAD-like_SerB"/>
</dbReference>
<keyword evidence="3" id="KW-1185">Reference proteome</keyword>
<organism evidence="2 3">
    <name type="scientific">Spongiibacter pelagi</name>
    <dbReference type="NCBI Taxonomy" id="2760804"/>
    <lineage>
        <taxon>Bacteria</taxon>
        <taxon>Pseudomonadati</taxon>
        <taxon>Pseudomonadota</taxon>
        <taxon>Gammaproteobacteria</taxon>
        <taxon>Cellvibrionales</taxon>
        <taxon>Spongiibacteraceae</taxon>
        <taxon>Spongiibacter</taxon>
    </lineage>
</organism>
<dbReference type="Gene3D" id="1.20.1440.100">
    <property type="entry name" value="SG protein - dephosphorylation function"/>
    <property type="match status" value="1"/>
</dbReference>
<dbReference type="Pfam" id="PF12710">
    <property type="entry name" value="HAD"/>
    <property type="match status" value="1"/>
</dbReference>
<feature type="transmembrane region" description="Helical" evidence="1">
    <location>
        <begin position="36"/>
        <end position="55"/>
    </location>
</feature>
<dbReference type="GO" id="GO:0036424">
    <property type="term" value="F:L-phosphoserine phosphatase activity"/>
    <property type="evidence" value="ECO:0007669"/>
    <property type="project" value="TreeGrafter"/>
</dbReference>
<proteinExistence type="predicted"/>
<dbReference type="EMBL" id="JACXLD010000005">
    <property type="protein sequence ID" value="MBD2859390.1"/>
    <property type="molecule type" value="Genomic_DNA"/>
</dbReference>
<dbReference type="NCBIfam" id="TIGR01490">
    <property type="entry name" value="HAD-SF-IB-hyp1"/>
    <property type="match status" value="1"/>
</dbReference>
<protein>
    <submittedName>
        <fullName evidence="2">HAD family hydrolase</fullName>
    </submittedName>
</protein>